<gene>
    <name evidence="5" type="ORF">C4D60_Mb01t31940</name>
</gene>
<dbReference type="PANTHER" id="PTHR13780:SF46">
    <property type="entry name" value="CBS DOMAIN-CONTAINING PROTEIN CBSX6"/>
    <property type="match status" value="1"/>
</dbReference>
<dbReference type="Pfam" id="PF00571">
    <property type="entry name" value="CBS"/>
    <property type="match status" value="1"/>
</dbReference>
<evidence type="ECO:0000256" key="1">
    <source>
        <dbReference type="ARBA" id="ARBA00022737"/>
    </source>
</evidence>
<evidence type="ECO:0000256" key="3">
    <source>
        <dbReference type="PROSITE-ProRule" id="PRU00703"/>
    </source>
</evidence>
<dbReference type="InterPro" id="IPR000644">
    <property type="entry name" value="CBS_dom"/>
</dbReference>
<dbReference type="STRING" id="52838.A0A4S8JS80"/>
<organism evidence="5 6">
    <name type="scientific">Musa balbisiana</name>
    <name type="common">Banana</name>
    <dbReference type="NCBI Taxonomy" id="52838"/>
    <lineage>
        <taxon>Eukaryota</taxon>
        <taxon>Viridiplantae</taxon>
        <taxon>Streptophyta</taxon>
        <taxon>Embryophyta</taxon>
        <taxon>Tracheophyta</taxon>
        <taxon>Spermatophyta</taxon>
        <taxon>Magnoliopsida</taxon>
        <taxon>Liliopsida</taxon>
        <taxon>Zingiberales</taxon>
        <taxon>Musaceae</taxon>
        <taxon>Musa</taxon>
    </lineage>
</organism>
<proteinExistence type="predicted"/>
<keyword evidence="1" id="KW-0677">Repeat</keyword>
<keyword evidence="6" id="KW-1185">Reference proteome</keyword>
<dbReference type="InterPro" id="IPR050511">
    <property type="entry name" value="AMPK_gamma/SDS23_families"/>
</dbReference>
<evidence type="ECO:0000256" key="2">
    <source>
        <dbReference type="ARBA" id="ARBA00023122"/>
    </source>
</evidence>
<keyword evidence="2 3" id="KW-0129">CBS domain</keyword>
<evidence type="ECO:0000313" key="6">
    <source>
        <dbReference type="Proteomes" id="UP000317650"/>
    </source>
</evidence>
<dbReference type="Gene3D" id="3.10.580.10">
    <property type="entry name" value="CBS-domain"/>
    <property type="match status" value="2"/>
</dbReference>
<dbReference type="GO" id="GO:0005634">
    <property type="term" value="C:nucleus"/>
    <property type="evidence" value="ECO:0007669"/>
    <property type="project" value="TreeGrafter"/>
</dbReference>
<protein>
    <recommendedName>
        <fullName evidence="4">CBS domain-containing protein</fullName>
    </recommendedName>
</protein>
<dbReference type="AlphaFoldDB" id="A0A4S8JS80"/>
<comment type="caution">
    <text evidence="5">The sequence shown here is derived from an EMBL/GenBank/DDBJ whole genome shotgun (WGS) entry which is preliminary data.</text>
</comment>
<accession>A0A4S8JS80</accession>
<dbReference type="SUPFAM" id="SSF54631">
    <property type="entry name" value="CBS-domain pair"/>
    <property type="match status" value="2"/>
</dbReference>
<evidence type="ECO:0000259" key="4">
    <source>
        <dbReference type="PROSITE" id="PS51371"/>
    </source>
</evidence>
<feature type="domain" description="CBS" evidence="4">
    <location>
        <begin position="379"/>
        <end position="442"/>
    </location>
</feature>
<dbReference type="Proteomes" id="UP000317650">
    <property type="component" value="Chromosome 1"/>
</dbReference>
<dbReference type="SMART" id="SM00116">
    <property type="entry name" value="CBS"/>
    <property type="match status" value="2"/>
</dbReference>
<dbReference type="GO" id="GO:0005737">
    <property type="term" value="C:cytoplasm"/>
    <property type="evidence" value="ECO:0007669"/>
    <property type="project" value="TreeGrafter"/>
</dbReference>
<reference evidence="5 6" key="1">
    <citation type="journal article" date="2019" name="Nat. Plants">
        <title>Genome sequencing of Musa balbisiana reveals subgenome evolution and function divergence in polyploid bananas.</title>
        <authorList>
            <person name="Yao X."/>
        </authorList>
    </citation>
    <scope>NUCLEOTIDE SEQUENCE [LARGE SCALE GENOMIC DNA]</scope>
    <source>
        <strain evidence="6">cv. DH-PKW</strain>
        <tissue evidence="5">Leaves</tissue>
    </source>
</reference>
<dbReference type="PANTHER" id="PTHR13780">
    <property type="entry name" value="AMP-ACTIVATED PROTEIN KINASE, GAMMA REGULATORY SUBUNIT"/>
    <property type="match status" value="1"/>
</dbReference>
<evidence type="ECO:0000313" key="5">
    <source>
        <dbReference type="EMBL" id="THU64952.1"/>
    </source>
</evidence>
<dbReference type="PROSITE" id="PS51371">
    <property type="entry name" value="CBS"/>
    <property type="match status" value="1"/>
</dbReference>
<name>A0A4S8JS80_MUSBA</name>
<sequence>MTRPIENTNDLFVSLSHFPAKTLRLSLPPPQSNGGADSMSVVFLHRVIGDLTLGKPDLIEFSEVETLEAAARAIGGSSEGAIPVWHNRIPSAGAAPPSEERFVGMLNSLDVVAFLARADGDRDRVMRTPVSEVVTPNPSLLREVDPCVRLIDALELMKLGVRCLLVRRSGACKDVSKPFSMLYNGKWLRNIETTKPASAATSSSPPSSSSLPQNNFCCLSREDVVRFLIGCLGALAPIPLSSIASLGAVNPHYSYVEALSPALEAVGKIPHGPCAIAVVETTCDGSHKILGDISAYELWKCDYVTTAWAMANLSAGQFAIGTDENGCSSPVDPPDQPIDVPVEVVTVGASPRLTKFSSRSIGFFDNQLKQVQTGRPRSMYKGRSKLLTCRHTSSLAAVMAQMLSYRATHVWVIDSESEDDILVGVVSYTDILDAVTRYASSVVPPTP</sequence>
<dbReference type="EMBL" id="PYDT01000004">
    <property type="protein sequence ID" value="THU64952.1"/>
    <property type="molecule type" value="Genomic_DNA"/>
</dbReference>
<dbReference type="InterPro" id="IPR046342">
    <property type="entry name" value="CBS_dom_sf"/>
</dbReference>